<organism evidence="1 2">
    <name type="scientific">Panagrolaimus sp. PS1159</name>
    <dbReference type="NCBI Taxonomy" id="55785"/>
    <lineage>
        <taxon>Eukaryota</taxon>
        <taxon>Metazoa</taxon>
        <taxon>Ecdysozoa</taxon>
        <taxon>Nematoda</taxon>
        <taxon>Chromadorea</taxon>
        <taxon>Rhabditida</taxon>
        <taxon>Tylenchina</taxon>
        <taxon>Panagrolaimomorpha</taxon>
        <taxon>Panagrolaimoidea</taxon>
        <taxon>Panagrolaimidae</taxon>
        <taxon>Panagrolaimus</taxon>
    </lineage>
</organism>
<sequence length="319" mass="36872">MAQNSLSINECNQCKSSYDNPWCTHDQPITKCYSCFSRHHHTFLCPVRNTNTPKWFVPKIDKILLTRFFKTFDPLEQYSMVISIPETLNFIGLQKVQVKPILWITKCPKFSNNDTVVVIDGEVRISTFPFEYRDKTVFDSNSDAYLNFIEAISKKQLFIKARKATVGNAILSLEFLSFLLSPITQVLRCYKLAFTSSITFAEILKKLPNLEDLLLMDTNVEIGNKWVEDLKIYGKNIKKLNIETNNFNFDAKEMAKIIKTKNAKISIGLDESTWKNAYSLIINSGLPKYFTLPTTKDPGNDCYLRFSRFGYMTYFLKPL</sequence>
<proteinExistence type="predicted"/>
<evidence type="ECO:0000313" key="1">
    <source>
        <dbReference type="Proteomes" id="UP000887580"/>
    </source>
</evidence>
<name>A0AC35FND1_9BILA</name>
<dbReference type="Proteomes" id="UP000887580">
    <property type="component" value="Unplaced"/>
</dbReference>
<evidence type="ECO:0000313" key="2">
    <source>
        <dbReference type="WBParaSite" id="PS1159_v2.g19251.t1"/>
    </source>
</evidence>
<protein>
    <submittedName>
        <fullName evidence="2">Uncharacterized protein</fullName>
    </submittedName>
</protein>
<reference evidence="2" key="1">
    <citation type="submission" date="2022-11" db="UniProtKB">
        <authorList>
            <consortium name="WormBaseParasite"/>
        </authorList>
    </citation>
    <scope>IDENTIFICATION</scope>
</reference>
<dbReference type="WBParaSite" id="PS1159_v2.g19251.t1">
    <property type="protein sequence ID" value="PS1159_v2.g19251.t1"/>
    <property type="gene ID" value="PS1159_v2.g19251"/>
</dbReference>
<accession>A0AC35FND1</accession>